<keyword evidence="3" id="KW-1185">Reference proteome</keyword>
<comment type="caution">
    <text evidence="2">The sequence shown here is derived from an EMBL/GenBank/DDBJ whole genome shotgun (WGS) entry which is preliminary data.</text>
</comment>
<gene>
    <name evidence="2" type="ORF">PGT21_017402</name>
</gene>
<dbReference type="EMBL" id="VSWC01000016">
    <property type="protein sequence ID" value="KAA1111960.1"/>
    <property type="molecule type" value="Genomic_DNA"/>
</dbReference>
<feature type="region of interest" description="Disordered" evidence="1">
    <location>
        <begin position="26"/>
        <end position="50"/>
    </location>
</feature>
<evidence type="ECO:0000313" key="2">
    <source>
        <dbReference type="EMBL" id="KAA1111960.1"/>
    </source>
</evidence>
<dbReference type="Proteomes" id="UP000324748">
    <property type="component" value="Unassembled WGS sequence"/>
</dbReference>
<accession>A0A5B0QFG7</accession>
<sequence>MACRAVHATRMACRAVHAPGMACGTPNANNGPERPIEWRGGQPTPFLASI</sequence>
<evidence type="ECO:0000313" key="3">
    <source>
        <dbReference type="Proteomes" id="UP000324748"/>
    </source>
</evidence>
<protein>
    <submittedName>
        <fullName evidence="2">Uncharacterized protein</fullName>
    </submittedName>
</protein>
<dbReference type="AlphaFoldDB" id="A0A5B0QFG7"/>
<name>A0A5B0QFG7_PUCGR</name>
<organism evidence="2 3">
    <name type="scientific">Puccinia graminis f. sp. tritici</name>
    <dbReference type="NCBI Taxonomy" id="56615"/>
    <lineage>
        <taxon>Eukaryota</taxon>
        <taxon>Fungi</taxon>
        <taxon>Dikarya</taxon>
        <taxon>Basidiomycota</taxon>
        <taxon>Pucciniomycotina</taxon>
        <taxon>Pucciniomycetes</taxon>
        <taxon>Pucciniales</taxon>
        <taxon>Pucciniaceae</taxon>
        <taxon>Puccinia</taxon>
    </lineage>
</organism>
<reference evidence="2 3" key="1">
    <citation type="submission" date="2019-05" db="EMBL/GenBank/DDBJ databases">
        <title>Emergence of the Ug99 lineage of the wheat stem rust pathogen through somatic hybridization.</title>
        <authorList>
            <person name="Li F."/>
            <person name="Upadhyaya N.M."/>
            <person name="Sperschneider J."/>
            <person name="Matny O."/>
            <person name="Nguyen-Phuc H."/>
            <person name="Mago R."/>
            <person name="Raley C."/>
            <person name="Miller M.E."/>
            <person name="Silverstein K.A.T."/>
            <person name="Henningsen E."/>
            <person name="Hirsch C.D."/>
            <person name="Visser B."/>
            <person name="Pretorius Z.A."/>
            <person name="Steffenson B.J."/>
            <person name="Schwessinger B."/>
            <person name="Dodds P.N."/>
            <person name="Figueroa M."/>
        </authorList>
    </citation>
    <scope>NUCLEOTIDE SEQUENCE [LARGE SCALE GENOMIC DNA]</scope>
    <source>
        <strain evidence="2">21-0</strain>
    </source>
</reference>
<proteinExistence type="predicted"/>
<evidence type="ECO:0000256" key="1">
    <source>
        <dbReference type="SAM" id="MobiDB-lite"/>
    </source>
</evidence>